<dbReference type="EMBL" id="CM042014">
    <property type="protein sequence ID" value="KAI3721487.1"/>
    <property type="molecule type" value="Genomic_DNA"/>
</dbReference>
<evidence type="ECO:0000313" key="2">
    <source>
        <dbReference type="Proteomes" id="UP001055811"/>
    </source>
</evidence>
<organism evidence="1 2">
    <name type="scientific">Cichorium intybus</name>
    <name type="common">Chicory</name>
    <dbReference type="NCBI Taxonomy" id="13427"/>
    <lineage>
        <taxon>Eukaryota</taxon>
        <taxon>Viridiplantae</taxon>
        <taxon>Streptophyta</taxon>
        <taxon>Embryophyta</taxon>
        <taxon>Tracheophyta</taxon>
        <taxon>Spermatophyta</taxon>
        <taxon>Magnoliopsida</taxon>
        <taxon>eudicotyledons</taxon>
        <taxon>Gunneridae</taxon>
        <taxon>Pentapetalae</taxon>
        <taxon>asterids</taxon>
        <taxon>campanulids</taxon>
        <taxon>Asterales</taxon>
        <taxon>Asteraceae</taxon>
        <taxon>Cichorioideae</taxon>
        <taxon>Cichorieae</taxon>
        <taxon>Cichoriinae</taxon>
        <taxon>Cichorium</taxon>
    </lineage>
</organism>
<protein>
    <submittedName>
        <fullName evidence="1">Uncharacterized protein</fullName>
    </submittedName>
</protein>
<evidence type="ECO:0000313" key="1">
    <source>
        <dbReference type="EMBL" id="KAI3721487.1"/>
    </source>
</evidence>
<keyword evidence="2" id="KW-1185">Reference proteome</keyword>
<reference evidence="2" key="1">
    <citation type="journal article" date="2022" name="Mol. Ecol. Resour.">
        <title>The genomes of chicory, endive, great burdock and yacon provide insights into Asteraceae palaeo-polyploidization history and plant inulin production.</title>
        <authorList>
            <person name="Fan W."/>
            <person name="Wang S."/>
            <person name="Wang H."/>
            <person name="Wang A."/>
            <person name="Jiang F."/>
            <person name="Liu H."/>
            <person name="Zhao H."/>
            <person name="Xu D."/>
            <person name="Zhang Y."/>
        </authorList>
    </citation>
    <scope>NUCLEOTIDE SEQUENCE [LARGE SCALE GENOMIC DNA]</scope>
    <source>
        <strain evidence="2">cv. Punajuju</strain>
    </source>
</reference>
<accession>A0ACB9BGH8</accession>
<gene>
    <name evidence="1" type="ORF">L2E82_32500</name>
</gene>
<dbReference type="Proteomes" id="UP001055811">
    <property type="component" value="Linkage Group LG06"/>
</dbReference>
<name>A0ACB9BGH8_CICIN</name>
<comment type="caution">
    <text evidence="1">The sequence shown here is derived from an EMBL/GenBank/DDBJ whole genome shotgun (WGS) entry which is preliminary data.</text>
</comment>
<sequence>MRAHTETNVVKATNEEKTPGILRELQEELGLTLPNDAFKLLFIFLQQRSLLDENEAFFTIADSAIRLLPELTKLVPGWNGIQYKVAFPCRNHLVPVSTRQT</sequence>
<proteinExistence type="predicted"/>
<reference evidence="1 2" key="2">
    <citation type="journal article" date="2022" name="Mol. Ecol. Resour.">
        <title>The genomes of chicory, endive, great burdock and yacon provide insights into Asteraceae paleo-polyploidization history and plant inulin production.</title>
        <authorList>
            <person name="Fan W."/>
            <person name="Wang S."/>
            <person name="Wang H."/>
            <person name="Wang A."/>
            <person name="Jiang F."/>
            <person name="Liu H."/>
            <person name="Zhao H."/>
            <person name="Xu D."/>
            <person name="Zhang Y."/>
        </authorList>
    </citation>
    <scope>NUCLEOTIDE SEQUENCE [LARGE SCALE GENOMIC DNA]</scope>
    <source>
        <strain evidence="2">cv. Punajuju</strain>
        <tissue evidence="1">Leaves</tissue>
    </source>
</reference>